<keyword evidence="1" id="KW-0812">Transmembrane</keyword>
<evidence type="ECO:0000313" key="2">
    <source>
        <dbReference type="EMBL" id="MFB5679702.1"/>
    </source>
</evidence>
<sequence length="237" mass="27033">MKPAVWIWIVIAALILLVLAVLLSRIKIRAEVLKQANNDYARLQIHMLYGLVRFQYELPSVLIDRFRKGISVRLDRYINVGEDKTDKDEAVVDKSKIEELLRNFRVLLESTDSLKQWIKTTVAHLSLSQLKWTTKLGVRDCSQTAVLTGAVWALKSSVVGWTTAHVRYDCMPALSVIPSWDERNYFSTNVVCSASISMGYVVIALFRLLASILKVPGGFKTWKKMFTREPSDHLPEH</sequence>
<reference evidence="2 3" key="1">
    <citation type="submission" date="2024-09" db="EMBL/GenBank/DDBJ databases">
        <authorList>
            <person name="Ruan L."/>
        </authorList>
    </citation>
    <scope>NUCLEOTIDE SEQUENCE [LARGE SCALE GENOMIC DNA]</scope>
    <source>
        <strain evidence="2 3">D33</strain>
    </source>
</reference>
<dbReference type="EMBL" id="JBHILM010000002">
    <property type="protein sequence ID" value="MFB5679702.1"/>
    <property type="molecule type" value="Genomic_DNA"/>
</dbReference>
<evidence type="ECO:0000256" key="1">
    <source>
        <dbReference type="SAM" id="Phobius"/>
    </source>
</evidence>
<keyword evidence="1" id="KW-0472">Membrane</keyword>
<evidence type="ECO:0000313" key="3">
    <source>
        <dbReference type="Proteomes" id="UP001580407"/>
    </source>
</evidence>
<gene>
    <name evidence="2" type="ORF">ACE3NQ_02080</name>
</gene>
<protein>
    <submittedName>
        <fullName evidence="2">DUF2953 domain-containing protein</fullName>
    </submittedName>
</protein>
<organism evidence="2 3">
    <name type="scientific">Paenibacillus terreus</name>
    <dbReference type="NCBI Taxonomy" id="1387834"/>
    <lineage>
        <taxon>Bacteria</taxon>
        <taxon>Bacillati</taxon>
        <taxon>Bacillota</taxon>
        <taxon>Bacilli</taxon>
        <taxon>Bacillales</taxon>
        <taxon>Paenibacillaceae</taxon>
        <taxon>Paenibacillus</taxon>
    </lineage>
</organism>
<dbReference type="Proteomes" id="UP001580407">
    <property type="component" value="Unassembled WGS sequence"/>
</dbReference>
<keyword evidence="1" id="KW-1133">Transmembrane helix</keyword>
<accession>A0ABV5B1Z1</accession>
<proteinExistence type="predicted"/>
<name>A0ABV5B1Z1_9BACL</name>
<feature type="transmembrane region" description="Helical" evidence="1">
    <location>
        <begin position="6"/>
        <end position="24"/>
    </location>
</feature>
<dbReference type="Pfam" id="PF11167">
    <property type="entry name" value="DUF2953"/>
    <property type="match status" value="1"/>
</dbReference>
<keyword evidence="3" id="KW-1185">Reference proteome</keyword>
<feature type="transmembrane region" description="Helical" evidence="1">
    <location>
        <begin position="190"/>
        <end position="213"/>
    </location>
</feature>
<dbReference type="RefSeq" id="WP_375523542.1">
    <property type="nucleotide sequence ID" value="NZ_JBHILM010000002.1"/>
</dbReference>
<dbReference type="InterPro" id="IPR021338">
    <property type="entry name" value="DUF2953"/>
</dbReference>
<comment type="caution">
    <text evidence="2">The sequence shown here is derived from an EMBL/GenBank/DDBJ whole genome shotgun (WGS) entry which is preliminary data.</text>
</comment>